<evidence type="ECO:0000259" key="2">
    <source>
        <dbReference type="PROSITE" id="PS51767"/>
    </source>
</evidence>
<dbReference type="AlphaFoldDB" id="A0AAV3YC02"/>
<dbReference type="PANTHER" id="PTHR47966">
    <property type="entry name" value="BETA-SITE APP-CLEAVING ENZYME, ISOFORM A-RELATED"/>
    <property type="match status" value="1"/>
</dbReference>
<dbReference type="InterPro" id="IPR021109">
    <property type="entry name" value="Peptidase_aspartic_dom_sf"/>
</dbReference>
<keyword evidence="4" id="KW-1185">Reference proteome</keyword>
<dbReference type="InterPro" id="IPR034164">
    <property type="entry name" value="Pepsin-like_dom"/>
</dbReference>
<dbReference type="GO" id="GO:0006508">
    <property type="term" value="P:proteolysis"/>
    <property type="evidence" value="ECO:0007669"/>
    <property type="project" value="InterPro"/>
</dbReference>
<reference evidence="3 4" key="1">
    <citation type="journal article" date="2021" name="Elife">
        <title>Chloroplast acquisition without the gene transfer in kleptoplastic sea slugs, Plakobranchus ocellatus.</title>
        <authorList>
            <person name="Maeda T."/>
            <person name="Takahashi S."/>
            <person name="Yoshida T."/>
            <person name="Shimamura S."/>
            <person name="Takaki Y."/>
            <person name="Nagai Y."/>
            <person name="Toyoda A."/>
            <person name="Suzuki Y."/>
            <person name="Arimoto A."/>
            <person name="Ishii H."/>
            <person name="Satoh N."/>
            <person name="Nishiyama T."/>
            <person name="Hasebe M."/>
            <person name="Maruyama T."/>
            <person name="Minagawa J."/>
            <person name="Obokata J."/>
            <person name="Shigenobu S."/>
        </authorList>
    </citation>
    <scope>NUCLEOTIDE SEQUENCE [LARGE SCALE GENOMIC DNA]</scope>
</reference>
<protein>
    <submittedName>
        <fullName evidence="3">Cathepsin d</fullName>
    </submittedName>
</protein>
<dbReference type="PANTHER" id="PTHR47966:SF51">
    <property type="entry name" value="BETA-SITE APP-CLEAVING ENZYME, ISOFORM A-RELATED"/>
    <property type="match status" value="1"/>
</dbReference>
<evidence type="ECO:0000313" key="3">
    <source>
        <dbReference type="EMBL" id="GFN84860.1"/>
    </source>
</evidence>
<dbReference type="CDD" id="cd05471">
    <property type="entry name" value="pepsin_like"/>
    <property type="match status" value="1"/>
</dbReference>
<sequence>MFVGSMNDGMLGLGFSGIDAGEELTVLDNMVSQGLLPAPVFSFYFNRYNSRDRDSVLTLGGTNPDYYTGDFTFANLSMPDHWQFEIDRIQLANDLGTASFYTCQAEINTGSSLIVGPSYQVGVLNKRLGAKPMKGDLKMVSSYNF</sequence>
<comment type="caution">
    <text evidence="3">The sequence shown here is derived from an EMBL/GenBank/DDBJ whole genome shotgun (WGS) entry which is preliminary data.</text>
</comment>
<dbReference type="InterPro" id="IPR033121">
    <property type="entry name" value="PEPTIDASE_A1"/>
</dbReference>
<dbReference type="Proteomes" id="UP000735302">
    <property type="component" value="Unassembled WGS sequence"/>
</dbReference>
<dbReference type="InterPro" id="IPR001461">
    <property type="entry name" value="Aspartic_peptidase_A1"/>
</dbReference>
<comment type="similarity">
    <text evidence="1">Belongs to the peptidase A1 family.</text>
</comment>
<name>A0AAV3YC02_9GAST</name>
<evidence type="ECO:0000256" key="1">
    <source>
        <dbReference type="ARBA" id="ARBA00007447"/>
    </source>
</evidence>
<evidence type="ECO:0000313" key="4">
    <source>
        <dbReference type="Proteomes" id="UP000735302"/>
    </source>
</evidence>
<dbReference type="SUPFAM" id="SSF50630">
    <property type="entry name" value="Acid proteases"/>
    <property type="match status" value="1"/>
</dbReference>
<dbReference type="GO" id="GO:0004190">
    <property type="term" value="F:aspartic-type endopeptidase activity"/>
    <property type="evidence" value="ECO:0007669"/>
    <property type="project" value="InterPro"/>
</dbReference>
<proteinExistence type="inferred from homology"/>
<dbReference type="EMBL" id="BLXT01001350">
    <property type="protein sequence ID" value="GFN84860.1"/>
    <property type="molecule type" value="Genomic_DNA"/>
</dbReference>
<dbReference type="Gene3D" id="2.40.70.10">
    <property type="entry name" value="Acid Proteases"/>
    <property type="match status" value="1"/>
</dbReference>
<dbReference type="PROSITE" id="PS51767">
    <property type="entry name" value="PEPTIDASE_A1"/>
    <property type="match status" value="1"/>
</dbReference>
<dbReference type="Pfam" id="PF00026">
    <property type="entry name" value="Asp"/>
    <property type="match status" value="1"/>
</dbReference>
<gene>
    <name evidence="3" type="ORF">PoB_001136600</name>
</gene>
<organism evidence="3 4">
    <name type="scientific">Plakobranchus ocellatus</name>
    <dbReference type="NCBI Taxonomy" id="259542"/>
    <lineage>
        <taxon>Eukaryota</taxon>
        <taxon>Metazoa</taxon>
        <taxon>Spiralia</taxon>
        <taxon>Lophotrochozoa</taxon>
        <taxon>Mollusca</taxon>
        <taxon>Gastropoda</taxon>
        <taxon>Heterobranchia</taxon>
        <taxon>Euthyneura</taxon>
        <taxon>Panpulmonata</taxon>
        <taxon>Sacoglossa</taxon>
        <taxon>Placobranchoidea</taxon>
        <taxon>Plakobranchidae</taxon>
        <taxon>Plakobranchus</taxon>
    </lineage>
</organism>
<accession>A0AAV3YC02</accession>
<feature type="domain" description="Peptidase A1" evidence="2">
    <location>
        <begin position="1"/>
        <end position="145"/>
    </location>
</feature>